<gene>
    <name evidence="1" type="ORF">FHU38_000059</name>
    <name evidence="2" type="ORF">FHU38_000163</name>
</gene>
<comment type="caution">
    <text evidence="1">The sequence shown here is derived from an EMBL/GenBank/DDBJ whole genome shotgun (WGS) entry which is preliminary data.</text>
</comment>
<keyword evidence="3" id="KW-1185">Reference proteome</keyword>
<dbReference type="AlphaFoldDB" id="A0A7X5ZNZ1"/>
<organism evidence="1 3">
    <name type="scientific">Saccharomonospora amisosensis</name>
    <dbReference type="NCBI Taxonomy" id="1128677"/>
    <lineage>
        <taxon>Bacteria</taxon>
        <taxon>Bacillati</taxon>
        <taxon>Actinomycetota</taxon>
        <taxon>Actinomycetes</taxon>
        <taxon>Pseudonocardiales</taxon>
        <taxon>Pseudonocardiaceae</taxon>
        <taxon>Saccharomonospora</taxon>
    </lineage>
</organism>
<accession>A0A7X5ZNZ1</accession>
<dbReference type="EMBL" id="JAAOYM010000001">
    <property type="protein sequence ID" value="NIJ09819.1"/>
    <property type="molecule type" value="Genomic_DNA"/>
</dbReference>
<evidence type="ECO:0000313" key="1">
    <source>
        <dbReference type="EMBL" id="NIJ09715.1"/>
    </source>
</evidence>
<reference evidence="1 3" key="1">
    <citation type="submission" date="2020-03" db="EMBL/GenBank/DDBJ databases">
        <title>Sequencing the genomes of 1000 actinobacteria strains.</title>
        <authorList>
            <person name="Klenk H.-P."/>
        </authorList>
    </citation>
    <scope>NUCLEOTIDE SEQUENCE [LARGE SCALE GENOMIC DNA]</scope>
    <source>
        <strain evidence="1 3">DSM 45685</strain>
    </source>
</reference>
<proteinExistence type="predicted"/>
<evidence type="ECO:0000313" key="2">
    <source>
        <dbReference type="EMBL" id="NIJ09819.1"/>
    </source>
</evidence>
<dbReference type="Proteomes" id="UP000545493">
    <property type="component" value="Unassembled WGS sequence"/>
</dbReference>
<sequence length="31" mass="3331">MSGLIRVHRKELGSVWPKLDPGQQANTPGTG</sequence>
<evidence type="ECO:0000313" key="3">
    <source>
        <dbReference type="Proteomes" id="UP000545493"/>
    </source>
</evidence>
<name>A0A7X5ZNZ1_9PSEU</name>
<protein>
    <submittedName>
        <fullName evidence="1">Uncharacterized protein</fullName>
    </submittedName>
</protein>
<dbReference type="EMBL" id="JAAOYM010000001">
    <property type="protein sequence ID" value="NIJ09715.1"/>
    <property type="molecule type" value="Genomic_DNA"/>
</dbReference>